<sequence>MKIDEFELIYKNDRIEIKNKAKIVSELAEIIGKQNVSTEPIDILAYT</sequence>
<comment type="caution">
    <text evidence="1">The sequence shown here is derived from an EMBL/GenBank/DDBJ whole genome shotgun (WGS) entry which is preliminary data.</text>
</comment>
<evidence type="ECO:0000313" key="1">
    <source>
        <dbReference type="EMBL" id="GAG47634.1"/>
    </source>
</evidence>
<organism evidence="1">
    <name type="scientific">marine sediment metagenome</name>
    <dbReference type="NCBI Taxonomy" id="412755"/>
    <lineage>
        <taxon>unclassified sequences</taxon>
        <taxon>metagenomes</taxon>
        <taxon>ecological metagenomes</taxon>
    </lineage>
</organism>
<protein>
    <submittedName>
        <fullName evidence="1">Uncharacterized protein</fullName>
    </submittedName>
</protein>
<proteinExistence type="predicted"/>
<dbReference type="EMBL" id="BARS01054313">
    <property type="protein sequence ID" value="GAG47634.1"/>
    <property type="molecule type" value="Genomic_DNA"/>
</dbReference>
<dbReference type="AlphaFoldDB" id="X0XW96"/>
<reference evidence="1" key="1">
    <citation type="journal article" date="2014" name="Front. Microbiol.">
        <title>High frequency of phylogenetically diverse reductive dehalogenase-homologous genes in deep subseafloor sedimentary metagenomes.</title>
        <authorList>
            <person name="Kawai M."/>
            <person name="Futagami T."/>
            <person name="Toyoda A."/>
            <person name="Takaki Y."/>
            <person name="Nishi S."/>
            <person name="Hori S."/>
            <person name="Arai W."/>
            <person name="Tsubouchi T."/>
            <person name="Morono Y."/>
            <person name="Uchiyama I."/>
            <person name="Ito T."/>
            <person name="Fujiyama A."/>
            <person name="Inagaki F."/>
            <person name="Takami H."/>
        </authorList>
    </citation>
    <scope>NUCLEOTIDE SEQUENCE</scope>
    <source>
        <strain evidence="1">Expedition CK06-06</strain>
    </source>
</reference>
<accession>X0XW96</accession>
<name>X0XW96_9ZZZZ</name>
<feature type="non-terminal residue" evidence="1">
    <location>
        <position position="47"/>
    </location>
</feature>
<gene>
    <name evidence="1" type="ORF">S01H1_80429</name>
</gene>